<keyword evidence="1" id="KW-1133">Transmembrane helix</keyword>
<dbReference type="Proteomes" id="UP000007468">
    <property type="component" value="Chromosome"/>
</dbReference>
<protein>
    <submittedName>
        <fullName evidence="3">TIGR03943 family protein</fullName>
    </submittedName>
</protein>
<evidence type="ECO:0000313" key="4">
    <source>
        <dbReference type="Proteomes" id="UP000007468"/>
    </source>
</evidence>
<dbReference type="InterPro" id="IPR015402">
    <property type="entry name" value="DUF1980"/>
</dbReference>
<keyword evidence="1" id="KW-0812">Transmembrane</keyword>
<gene>
    <name evidence="3" type="ordered locus">HMPREF0389_00736</name>
</gene>
<dbReference type="KEGG" id="faa:HMPREF0389_00736"/>
<dbReference type="PANTHER" id="PTHR40047:SF1">
    <property type="entry name" value="UPF0703 PROTEIN YCGQ"/>
    <property type="match status" value="1"/>
</dbReference>
<dbReference type="eggNOG" id="COG3689">
    <property type="taxonomic scope" value="Bacteria"/>
</dbReference>
<dbReference type="RefSeq" id="WP_014262734.1">
    <property type="nucleotide sequence ID" value="NC_016630.1"/>
</dbReference>
<dbReference type="PANTHER" id="PTHR40047">
    <property type="entry name" value="UPF0703 PROTEIN YCGQ"/>
    <property type="match status" value="1"/>
</dbReference>
<dbReference type="Pfam" id="PF21537">
    <property type="entry name" value="DUF1980_C"/>
    <property type="match status" value="1"/>
</dbReference>
<keyword evidence="4" id="KW-1185">Reference proteome</keyword>
<evidence type="ECO:0000313" key="3">
    <source>
        <dbReference type="EMBL" id="EFE28816.2"/>
    </source>
</evidence>
<name>D6GPW3_FILAD</name>
<accession>D6GPW3</accession>
<evidence type="ECO:0000259" key="2">
    <source>
        <dbReference type="Pfam" id="PF21537"/>
    </source>
</evidence>
<dbReference type="STRING" id="546269.HMPREF0389_00736"/>
<feature type="transmembrane region" description="Helical" evidence="1">
    <location>
        <begin position="9"/>
        <end position="27"/>
    </location>
</feature>
<dbReference type="OrthoDB" id="9770408at2"/>
<dbReference type="AlphaFoldDB" id="D6GPW3"/>
<sequence length="258" mass="29679">MKKINRNELIWMLILSALFVGLARLLLTGEILFFLHPKMIKFLVVTEVILFAMIVFQKSRIYTQTTTKVQMGQFVFLLPITVMMMRPTYLNSEAIVNKGLNLRQIPLSSETFQNVDLNKKSSEQTAEELGIGKKSVAEEKLDKDNFLPLLDEIYTYPASKGKEYTLEGYVLTHDAYGKNRFLVGRMVVSCCIADATTEGVLCEMKDCPHFENNQWVRVTGVIEPLNETFPEEYDIPDFKLRVTKIQKIAPYESPYAYY</sequence>
<organism evidence="3 4">
    <name type="scientific">Filifactor alocis (strain ATCC 35896 / CCUG 47790 / D40 B5)</name>
    <name type="common">Fusobacterium alocis</name>
    <dbReference type="NCBI Taxonomy" id="546269"/>
    <lineage>
        <taxon>Bacteria</taxon>
        <taxon>Bacillati</taxon>
        <taxon>Bacillota</taxon>
        <taxon>Clostridia</taxon>
        <taxon>Peptostreptococcales</taxon>
        <taxon>Filifactoraceae</taxon>
        <taxon>Filifactor</taxon>
    </lineage>
</organism>
<keyword evidence="1" id="KW-0472">Membrane</keyword>
<dbReference type="EMBL" id="CP002390">
    <property type="protein sequence ID" value="EFE28816.2"/>
    <property type="molecule type" value="Genomic_DNA"/>
</dbReference>
<dbReference type="NCBIfam" id="TIGR03943">
    <property type="entry name" value="TIGR03943 family putative permease subunit"/>
    <property type="match status" value="1"/>
</dbReference>
<dbReference type="InterPro" id="IPR048447">
    <property type="entry name" value="DUF1980_C"/>
</dbReference>
<proteinExistence type="predicted"/>
<feature type="domain" description="DUF1980" evidence="2">
    <location>
        <begin position="132"/>
        <end position="257"/>
    </location>
</feature>
<reference evidence="4" key="1">
    <citation type="submission" date="2010-12" db="EMBL/GenBank/DDBJ databases">
        <title>The genome sequence of Filifactor alocis strain ATCC 35896.</title>
        <authorList>
            <consortium name="The Broad Institute Genome Sequencing Platform"/>
            <person name="Ward D."/>
            <person name="Earl A."/>
            <person name="Feldgarden M."/>
            <person name="Young S.K."/>
            <person name="Gargeya S."/>
            <person name="Zeng Q."/>
            <person name="Alvarado L."/>
            <person name="Berlin A."/>
            <person name="Bochicchio J."/>
            <person name="Chapman S.B."/>
            <person name="Chen Z."/>
            <person name="Freedman E."/>
            <person name="Gellesch M."/>
            <person name="Goldberg J."/>
            <person name="Griggs A."/>
            <person name="Gujja S."/>
            <person name="Heilman E."/>
            <person name="Heiman D."/>
            <person name="Howarth C."/>
            <person name="Mehta T."/>
            <person name="Neiman D."/>
            <person name="Pearson M."/>
            <person name="Roberts A."/>
            <person name="Saif S."/>
            <person name="Shea T."/>
            <person name="Shenoy N."/>
            <person name="Sisk P."/>
            <person name="Stolte C."/>
            <person name="Sykes S."/>
            <person name="White J."/>
            <person name="Yandava C."/>
            <person name="Izard J."/>
            <person name="Blanton J.M."/>
            <person name="Baranova O.V."/>
            <person name="Tanner A.C."/>
            <person name="Dewhirst F.E."/>
            <person name="Haas B."/>
            <person name="Nusbaum C."/>
            <person name="Birren B."/>
        </authorList>
    </citation>
    <scope>NUCLEOTIDE SEQUENCE [LARGE SCALE GENOMIC DNA]</scope>
    <source>
        <strain evidence="4">ATCC 35896 / D40 B5</strain>
    </source>
</reference>
<dbReference type="HOGENOM" id="CLU_070027_0_1_9"/>
<feature type="transmembrane region" description="Helical" evidence="1">
    <location>
        <begin position="39"/>
        <end position="57"/>
    </location>
</feature>
<dbReference type="InterPro" id="IPR052955">
    <property type="entry name" value="UPF0703_membrane_permease"/>
</dbReference>
<evidence type="ECO:0000256" key="1">
    <source>
        <dbReference type="SAM" id="Phobius"/>
    </source>
</evidence>